<evidence type="ECO:0000313" key="5">
    <source>
        <dbReference type="Proteomes" id="UP000276232"/>
    </source>
</evidence>
<dbReference type="Gene3D" id="2.60.40.10">
    <property type="entry name" value="Immunoglobulins"/>
    <property type="match status" value="1"/>
</dbReference>
<dbReference type="AlphaFoldDB" id="A0A3N1HQJ8"/>
<protein>
    <submittedName>
        <fullName evidence="4">Glucose/arabinose dehydrogenase</fullName>
    </submittedName>
</protein>
<dbReference type="GO" id="GO:0030246">
    <property type="term" value="F:carbohydrate binding"/>
    <property type="evidence" value="ECO:0007669"/>
    <property type="project" value="InterPro"/>
</dbReference>
<evidence type="ECO:0000313" key="4">
    <source>
        <dbReference type="EMBL" id="ROP44706.1"/>
    </source>
</evidence>
<dbReference type="InterPro" id="IPR013783">
    <property type="entry name" value="Ig-like_fold"/>
</dbReference>
<evidence type="ECO:0000256" key="1">
    <source>
        <dbReference type="ARBA" id="ARBA00022729"/>
    </source>
</evidence>
<dbReference type="InterPro" id="IPR012938">
    <property type="entry name" value="Glc/Sorbosone_DH"/>
</dbReference>
<proteinExistence type="predicted"/>
<dbReference type="InterPro" id="IPR006584">
    <property type="entry name" value="Cellulose-bd_IV"/>
</dbReference>
<dbReference type="InParanoid" id="A0A3N1HQJ8"/>
<dbReference type="InterPro" id="IPR011042">
    <property type="entry name" value="6-blade_b-propeller_TolB-like"/>
</dbReference>
<dbReference type="SMART" id="SM00089">
    <property type="entry name" value="PKD"/>
    <property type="match status" value="1"/>
</dbReference>
<dbReference type="InterPro" id="IPR008979">
    <property type="entry name" value="Galactose-bd-like_sf"/>
</dbReference>
<name>A0A3N1HQJ8_9ACTN</name>
<keyword evidence="5" id="KW-1185">Reference proteome</keyword>
<dbReference type="Pfam" id="PF22888">
    <property type="entry name" value="FIMAH"/>
    <property type="match status" value="1"/>
</dbReference>
<feature type="signal peptide" evidence="2">
    <location>
        <begin position="1"/>
        <end position="31"/>
    </location>
</feature>
<dbReference type="PROSITE" id="PS50093">
    <property type="entry name" value="PKD"/>
    <property type="match status" value="1"/>
</dbReference>
<gene>
    <name evidence="4" type="ORF">EDC03_0832</name>
</gene>
<sequence length="1130" mass="118747">MTKKSSRVALGATLGALALPAALLVGLPAAAHPGHDHGQPAAAADDALDWGNYERVLLTKDTGEPIDLAVLPDGEVLHTARNGDVRLTDPDAGTTDVIARFDVYANSEDGMQTIGLAPDFEESGWVYVYYAPREMEGTATNGLPYPSTTAAGSAPTTLPPGADDATYWQQWLGYNQLSRVKYDAEARTFDMATEQVIIKVEVQRGQCCHVGGDFDFDADGDVYLATGDNTPAGTPGANGYAPNNDAPGMNPGLDARRGAGSTNDLRGKVLQLRVAEDGSYTTPDDNLFAPGTESTRPEIFYMGVRNPFRMDVDAETGSVSWGDYGPDAGAADPARGPMGLVEWVTTGVDQPGNSGWPYCTGDQSAYNDWDFATATPRDWFDCDAGPTNTSRWNTGLDQVPPATPATLWYGDDTDDQPWPELTDFGPGGQGPMGGPVYHYDAENPSQTKFPEHWDQKSFFAEFSQDYVAAFTVDWPAGPVTQIENFLPNDALLDAAQPVWDNPMDIEFGPDGSLYVLDYGDGFFRQNPDAGLYRVDWAPGNKTPQASFTATPVSGSDAPLEVTFDGSASVDPEGSALTYGWDFDGDGTVDAEGPTATHTYTERGLFTAVLRVTDASGKVGVTSRRISVGNVAPTVTIQDPPDGGFFSWGDSVPFRITTDDPEDGTATDCTKVSWTFGLGHAEHAHPEILGTGCQGAWATPADAPEHGDTEKLYGVVVVTYTDRGADGLAGATGEASLTLNPKTQEAEHHDATQGVEVVEDASASGRAYVSGFEPGDWIANDPVNLTGVEEVVARTRGGAGALELRWGAADAEPFMTVPVAAAEAWTDTTVALADAPTGSGVLYVTSTGGFDVDSMTFEGPGVADVAAPVVTATTTPTAPSGQGGWWTGPVTVQLAATDNGTLSRVERSLDGGATWTNVLSRGVVAPFQVTAQGVTQVQYRAVDAGGNVSAVGTLEVKIDSEAPVVSTGVEDGATFGDSDVLVPGGDVTDATSGVATTTATLGGVEVPVGEELELWRFPLGEHEYVVTATDVAGNTATASSTITLETSTDDLVALVSRFEDDGLLSRRGANQLQTRLAVLVRHEDAGRTAQAVRAAEAFKAAASNRAWVADPELRALFQRDADALVAGWTAR</sequence>
<feature type="domain" description="PKD" evidence="3">
    <location>
        <begin position="557"/>
        <end position="627"/>
    </location>
</feature>
<feature type="chain" id="PRO_5018281330" evidence="2">
    <location>
        <begin position="32"/>
        <end position="1130"/>
    </location>
</feature>
<dbReference type="OrthoDB" id="6402258at2"/>
<dbReference type="InterPro" id="IPR035986">
    <property type="entry name" value="PKD_dom_sf"/>
</dbReference>
<evidence type="ECO:0000256" key="2">
    <source>
        <dbReference type="SAM" id="SignalP"/>
    </source>
</evidence>
<reference evidence="4 5" key="1">
    <citation type="journal article" date="2015" name="Stand. Genomic Sci.">
        <title>Genomic Encyclopedia of Bacterial and Archaeal Type Strains, Phase III: the genomes of soil and plant-associated and newly described type strains.</title>
        <authorList>
            <person name="Whitman W.B."/>
            <person name="Woyke T."/>
            <person name="Klenk H.P."/>
            <person name="Zhou Y."/>
            <person name="Lilburn T.G."/>
            <person name="Beck B.J."/>
            <person name="De Vos P."/>
            <person name="Vandamme P."/>
            <person name="Eisen J.A."/>
            <person name="Garrity G."/>
            <person name="Hugenholtz P."/>
            <person name="Kyrpides N.C."/>
        </authorList>
    </citation>
    <scope>NUCLEOTIDE SEQUENCE [LARGE SCALE GENOMIC DNA]</scope>
    <source>
        <strain evidence="4 5">CECT 7306</strain>
    </source>
</reference>
<dbReference type="Pfam" id="PF03422">
    <property type="entry name" value="CBM_6"/>
    <property type="match status" value="1"/>
</dbReference>
<dbReference type="Gene3D" id="2.60.120.260">
    <property type="entry name" value="Galactose-binding domain-like"/>
    <property type="match status" value="1"/>
</dbReference>
<dbReference type="Gene3D" id="2.120.10.30">
    <property type="entry name" value="TolB, C-terminal domain"/>
    <property type="match status" value="1"/>
</dbReference>
<organism evidence="4 5">
    <name type="scientific">Pseudokineococcus lusitanus</name>
    <dbReference type="NCBI Taxonomy" id="763993"/>
    <lineage>
        <taxon>Bacteria</taxon>
        <taxon>Bacillati</taxon>
        <taxon>Actinomycetota</taxon>
        <taxon>Actinomycetes</taxon>
        <taxon>Kineosporiales</taxon>
        <taxon>Kineosporiaceae</taxon>
        <taxon>Pseudokineococcus</taxon>
    </lineage>
</organism>
<dbReference type="SUPFAM" id="SSF49785">
    <property type="entry name" value="Galactose-binding domain-like"/>
    <property type="match status" value="1"/>
</dbReference>
<dbReference type="GO" id="GO:0005975">
    <property type="term" value="P:carbohydrate metabolic process"/>
    <property type="evidence" value="ECO:0007669"/>
    <property type="project" value="UniProtKB-ARBA"/>
</dbReference>
<comment type="caution">
    <text evidence="4">The sequence shown here is derived from an EMBL/GenBank/DDBJ whole genome shotgun (WGS) entry which is preliminary data.</text>
</comment>
<dbReference type="InterPro" id="IPR011041">
    <property type="entry name" value="Quinoprot_gluc/sorb_DH_b-prop"/>
</dbReference>
<dbReference type="RefSeq" id="WP_123378956.1">
    <property type="nucleotide sequence ID" value="NZ_RJKN01000002.1"/>
</dbReference>
<dbReference type="InterPro" id="IPR005084">
    <property type="entry name" value="CBM6"/>
</dbReference>
<dbReference type="Pfam" id="PF18911">
    <property type="entry name" value="PKD_4"/>
    <property type="match status" value="1"/>
</dbReference>
<accession>A0A3N1HQJ8</accession>
<dbReference type="SMART" id="SM00606">
    <property type="entry name" value="CBD_IV"/>
    <property type="match status" value="1"/>
</dbReference>
<dbReference type="SUPFAM" id="SSF50952">
    <property type="entry name" value="Soluble quinoprotein glucose dehydrogenase"/>
    <property type="match status" value="1"/>
</dbReference>
<keyword evidence="1 2" id="KW-0732">Signal</keyword>
<dbReference type="PANTHER" id="PTHR19328:SF75">
    <property type="entry name" value="ALDOSE SUGAR DEHYDROGENASE YLII"/>
    <property type="match status" value="1"/>
</dbReference>
<dbReference type="SUPFAM" id="SSF49299">
    <property type="entry name" value="PKD domain"/>
    <property type="match status" value="1"/>
</dbReference>
<dbReference type="Proteomes" id="UP000276232">
    <property type="component" value="Unassembled WGS sequence"/>
</dbReference>
<dbReference type="CDD" id="cd04084">
    <property type="entry name" value="CBM6_xylanase-like"/>
    <property type="match status" value="1"/>
</dbReference>
<evidence type="ECO:0000259" key="3">
    <source>
        <dbReference type="PROSITE" id="PS50093"/>
    </source>
</evidence>
<dbReference type="CDD" id="cd00146">
    <property type="entry name" value="PKD"/>
    <property type="match status" value="1"/>
</dbReference>
<dbReference type="PANTHER" id="PTHR19328">
    <property type="entry name" value="HEDGEHOG-INTERACTING PROTEIN"/>
    <property type="match status" value="1"/>
</dbReference>
<dbReference type="InterPro" id="IPR022409">
    <property type="entry name" value="PKD/Chitinase_dom"/>
</dbReference>
<dbReference type="InterPro" id="IPR054470">
    <property type="entry name" value="FIMAH_dom"/>
</dbReference>
<dbReference type="EMBL" id="RJKN01000002">
    <property type="protein sequence ID" value="ROP44706.1"/>
    <property type="molecule type" value="Genomic_DNA"/>
</dbReference>
<dbReference type="Pfam" id="PF07995">
    <property type="entry name" value="GSDH"/>
    <property type="match status" value="1"/>
</dbReference>
<dbReference type="InterPro" id="IPR000601">
    <property type="entry name" value="PKD_dom"/>
</dbReference>